<dbReference type="STRING" id="299255.SAMN02745129_4339"/>
<keyword evidence="4" id="KW-1185">Reference proteome</keyword>
<dbReference type="OrthoDB" id="9814751at2"/>
<dbReference type="Pfam" id="PF07883">
    <property type="entry name" value="Cupin_2"/>
    <property type="match status" value="1"/>
</dbReference>
<keyword evidence="1" id="KW-0238">DNA-binding</keyword>
<dbReference type="NCBIfam" id="NF007408">
    <property type="entry name" value="PRK09943.1"/>
    <property type="match status" value="1"/>
</dbReference>
<dbReference type="SUPFAM" id="SSF47413">
    <property type="entry name" value="lambda repressor-like DNA-binding domains"/>
    <property type="match status" value="1"/>
</dbReference>
<dbReference type="PANTHER" id="PTHR46797">
    <property type="entry name" value="HTH-TYPE TRANSCRIPTIONAL REGULATOR"/>
    <property type="match status" value="1"/>
</dbReference>
<evidence type="ECO:0000259" key="2">
    <source>
        <dbReference type="PROSITE" id="PS50943"/>
    </source>
</evidence>
<dbReference type="GO" id="GO:0003677">
    <property type="term" value="F:DNA binding"/>
    <property type="evidence" value="ECO:0007669"/>
    <property type="project" value="UniProtKB-KW"/>
</dbReference>
<dbReference type="GO" id="GO:0003700">
    <property type="term" value="F:DNA-binding transcription factor activity"/>
    <property type="evidence" value="ECO:0007669"/>
    <property type="project" value="TreeGrafter"/>
</dbReference>
<proteinExistence type="predicted"/>
<dbReference type="PROSITE" id="PS50943">
    <property type="entry name" value="HTH_CROC1"/>
    <property type="match status" value="1"/>
</dbReference>
<dbReference type="CDD" id="cd02209">
    <property type="entry name" value="cupin_XRE_C"/>
    <property type="match status" value="1"/>
</dbReference>
<dbReference type="SMART" id="SM00530">
    <property type="entry name" value="HTH_XRE"/>
    <property type="match status" value="1"/>
</dbReference>
<evidence type="ECO:0000256" key="1">
    <source>
        <dbReference type="ARBA" id="ARBA00023125"/>
    </source>
</evidence>
<dbReference type="CDD" id="cd00093">
    <property type="entry name" value="HTH_XRE"/>
    <property type="match status" value="1"/>
</dbReference>
<dbReference type="InterPro" id="IPR001387">
    <property type="entry name" value="Cro/C1-type_HTH"/>
</dbReference>
<dbReference type="InterPro" id="IPR013096">
    <property type="entry name" value="Cupin_2"/>
</dbReference>
<dbReference type="GO" id="GO:0005829">
    <property type="term" value="C:cytosol"/>
    <property type="evidence" value="ECO:0007669"/>
    <property type="project" value="TreeGrafter"/>
</dbReference>
<organism evidence="3 4">
    <name type="scientific">Ferrimonas marina</name>
    <dbReference type="NCBI Taxonomy" id="299255"/>
    <lineage>
        <taxon>Bacteria</taxon>
        <taxon>Pseudomonadati</taxon>
        <taxon>Pseudomonadota</taxon>
        <taxon>Gammaproteobacteria</taxon>
        <taxon>Alteromonadales</taxon>
        <taxon>Ferrimonadaceae</taxon>
        <taxon>Ferrimonas</taxon>
    </lineage>
</organism>
<dbReference type="Proteomes" id="UP000184268">
    <property type="component" value="Unassembled WGS sequence"/>
</dbReference>
<protein>
    <submittedName>
        <fullName evidence="3">Transcriptional regulator, XRE family with cupin sensor</fullName>
    </submittedName>
</protein>
<dbReference type="AlphaFoldDB" id="A0A1M5YSY6"/>
<name>A0A1M5YSY6_9GAMM</name>
<gene>
    <name evidence="3" type="ORF">SAMN02745129_4339</name>
</gene>
<dbReference type="InterPro" id="IPR014710">
    <property type="entry name" value="RmlC-like_jellyroll"/>
</dbReference>
<dbReference type="InterPro" id="IPR011051">
    <property type="entry name" value="RmlC_Cupin_sf"/>
</dbReference>
<dbReference type="Gene3D" id="1.10.260.40">
    <property type="entry name" value="lambda repressor-like DNA-binding domains"/>
    <property type="match status" value="1"/>
</dbReference>
<dbReference type="RefSeq" id="WP_067660215.1">
    <property type="nucleotide sequence ID" value="NZ_FQXG01000008.1"/>
</dbReference>
<reference evidence="3 4" key="1">
    <citation type="submission" date="2016-11" db="EMBL/GenBank/DDBJ databases">
        <authorList>
            <person name="Jaros S."/>
            <person name="Januszkiewicz K."/>
            <person name="Wedrychowicz H."/>
        </authorList>
    </citation>
    <scope>NUCLEOTIDE SEQUENCE [LARGE SCALE GENOMIC DNA]</scope>
    <source>
        <strain evidence="3 4">DSM 16917</strain>
    </source>
</reference>
<evidence type="ECO:0000313" key="4">
    <source>
        <dbReference type="Proteomes" id="UP000184268"/>
    </source>
</evidence>
<sequence length="184" mass="20644">MNPEQLGPRIAYLRKQYQMSQRELAERADITHSAISAMENSKVSPSVSSLHKLVQVFGLSLAEFFTLDEPDRPTQVVLKPEQLIELGNEAVSMKLVCDGRPNRQLGFLLERFEPNTCTGTERIRHEGEEAGTVLEGEIELTLGDQTHLIRAGESYLLDTSIPHKFTNRSNRVCRLVSAHSPANF</sequence>
<accession>A0A1M5YSY6</accession>
<feature type="domain" description="HTH cro/C1-type" evidence="2">
    <location>
        <begin position="10"/>
        <end position="64"/>
    </location>
</feature>
<dbReference type="Pfam" id="PF01381">
    <property type="entry name" value="HTH_3"/>
    <property type="match status" value="1"/>
</dbReference>
<dbReference type="SUPFAM" id="SSF51182">
    <property type="entry name" value="RmlC-like cupins"/>
    <property type="match status" value="1"/>
</dbReference>
<dbReference type="InterPro" id="IPR010982">
    <property type="entry name" value="Lambda_DNA-bd_dom_sf"/>
</dbReference>
<dbReference type="EMBL" id="FQXG01000008">
    <property type="protein sequence ID" value="SHI14663.1"/>
    <property type="molecule type" value="Genomic_DNA"/>
</dbReference>
<dbReference type="InterPro" id="IPR050807">
    <property type="entry name" value="TransReg_Diox_bact_type"/>
</dbReference>
<evidence type="ECO:0000313" key="3">
    <source>
        <dbReference type="EMBL" id="SHI14663.1"/>
    </source>
</evidence>
<dbReference type="Gene3D" id="2.60.120.10">
    <property type="entry name" value="Jelly Rolls"/>
    <property type="match status" value="1"/>
</dbReference>
<dbReference type="PANTHER" id="PTHR46797:SF11">
    <property type="entry name" value="HTH-TYPE TRANSCRIPTIONAL REGULATOR PUUR"/>
    <property type="match status" value="1"/>
</dbReference>